<organism evidence="1 2">
    <name type="scientific">Ramazzottius varieornatus</name>
    <name type="common">Water bear</name>
    <name type="synonym">Tardigrade</name>
    <dbReference type="NCBI Taxonomy" id="947166"/>
    <lineage>
        <taxon>Eukaryota</taxon>
        <taxon>Metazoa</taxon>
        <taxon>Ecdysozoa</taxon>
        <taxon>Tardigrada</taxon>
        <taxon>Eutardigrada</taxon>
        <taxon>Parachela</taxon>
        <taxon>Hypsibioidea</taxon>
        <taxon>Ramazzottiidae</taxon>
        <taxon>Ramazzottius</taxon>
    </lineage>
</organism>
<sequence>MPVQDECQKLYGGGYGENQAYREWCSMLFQQGRKLLGRSSSLEARWEKTGVRKICTQGKRWQVNLQPSFVDTVLPVRCDNCFFCNRTAFLRETTGHALRSIIS</sequence>
<accession>A0A1D1UV33</accession>
<evidence type="ECO:0000313" key="2">
    <source>
        <dbReference type="Proteomes" id="UP000186922"/>
    </source>
</evidence>
<dbReference type="EMBL" id="BDGG01000002">
    <property type="protein sequence ID" value="GAU93519.1"/>
    <property type="molecule type" value="Genomic_DNA"/>
</dbReference>
<reference evidence="1 2" key="1">
    <citation type="journal article" date="2016" name="Nat. Commun.">
        <title>Extremotolerant tardigrade genome and improved radiotolerance of human cultured cells by tardigrade-unique protein.</title>
        <authorList>
            <person name="Hashimoto T."/>
            <person name="Horikawa D.D."/>
            <person name="Saito Y."/>
            <person name="Kuwahara H."/>
            <person name="Kozuka-Hata H."/>
            <person name="Shin-I T."/>
            <person name="Minakuchi Y."/>
            <person name="Ohishi K."/>
            <person name="Motoyama A."/>
            <person name="Aizu T."/>
            <person name="Enomoto A."/>
            <person name="Kondo K."/>
            <person name="Tanaka S."/>
            <person name="Hara Y."/>
            <person name="Koshikawa S."/>
            <person name="Sagara H."/>
            <person name="Miura T."/>
            <person name="Yokobori S."/>
            <person name="Miyagawa K."/>
            <person name="Suzuki Y."/>
            <person name="Kubo T."/>
            <person name="Oyama M."/>
            <person name="Kohara Y."/>
            <person name="Fujiyama A."/>
            <person name="Arakawa K."/>
            <person name="Katayama T."/>
            <person name="Toyoda A."/>
            <person name="Kunieda T."/>
        </authorList>
    </citation>
    <scope>NUCLEOTIDE SEQUENCE [LARGE SCALE GENOMIC DNA]</scope>
    <source>
        <strain evidence="1 2">YOKOZUNA-1</strain>
    </source>
</reference>
<gene>
    <name evidence="1" type="primary">RvY_05449</name>
    <name evidence="1" type="synonym">RvY_05449.5</name>
    <name evidence="1" type="ORF">RvY_05449-5</name>
</gene>
<dbReference type="Proteomes" id="UP000186922">
    <property type="component" value="Unassembled WGS sequence"/>
</dbReference>
<evidence type="ECO:0000313" key="1">
    <source>
        <dbReference type="EMBL" id="GAU93519.1"/>
    </source>
</evidence>
<protein>
    <submittedName>
        <fullName evidence="1">Uncharacterized protein</fullName>
    </submittedName>
</protein>
<name>A0A1D1UV33_RAMVA</name>
<keyword evidence="2" id="KW-1185">Reference proteome</keyword>
<dbReference type="AlphaFoldDB" id="A0A1D1UV33"/>
<proteinExistence type="predicted"/>
<comment type="caution">
    <text evidence="1">The sequence shown here is derived from an EMBL/GenBank/DDBJ whole genome shotgun (WGS) entry which is preliminary data.</text>
</comment>